<sequence>MDLDSLDHEPHVRRALELAREAGERGDGAYGSVLVRDGAIIDEATNREHSDDDLALHPELTLARRAGSELSPEERAETVLYTSTEPCPMCATGIAYAGLGGVVYSVSGAAVETEVGGETGLDCETVFESFDADIPVVGSVLRSDGLEIHRRYRERSQ</sequence>
<feature type="domain" description="CMP/dCMP-type deaminase" evidence="1">
    <location>
        <begin position="6"/>
        <end position="122"/>
    </location>
</feature>
<dbReference type="PANTHER" id="PTHR11079">
    <property type="entry name" value="CYTOSINE DEAMINASE FAMILY MEMBER"/>
    <property type="match status" value="1"/>
</dbReference>
<dbReference type="Pfam" id="PF00383">
    <property type="entry name" value="dCMP_cyt_deam_1"/>
    <property type="match status" value="1"/>
</dbReference>
<evidence type="ECO:0000313" key="3">
    <source>
        <dbReference type="Proteomes" id="UP000663292"/>
    </source>
</evidence>
<dbReference type="Proteomes" id="UP000663292">
    <property type="component" value="Chromosome"/>
</dbReference>
<dbReference type="GeneID" id="68856652"/>
<dbReference type="Gene3D" id="3.40.140.10">
    <property type="entry name" value="Cytidine Deaminase, domain 2"/>
    <property type="match status" value="1"/>
</dbReference>
<evidence type="ECO:0000313" key="2">
    <source>
        <dbReference type="EMBL" id="QSG13575.1"/>
    </source>
</evidence>
<protein>
    <submittedName>
        <fullName evidence="2">tRNA(Arg) A34 adenosine deaminase TadA</fullName>
    </submittedName>
</protein>
<proteinExistence type="predicted"/>
<dbReference type="RefSeq" id="WP_229121538.1">
    <property type="nucleotide sequence ID" value="NZ_CP064791.1"/>
</dbReference>
<dbReference type="PANTHER" id="PTHR11079:SF179">
    <property type="entry name" value="TRNA(ADENINE(34)) DEAMINASE, CHLOROPLASTIC"/>
    <property type="match status" value="1"/>
</dbReference>
<dbReference type="SUPFAM" id="SSF53927">
    <property type="entry name" value="Cytidine deaminase-like"/>
    <property type="match status" value="1"/>
</dbReference>
<dbReference type="CDD" id="cd01285">
    <property type="entry name" value="nucleoside_deaminase"/>
    <property type="match status" value="1"/>
</dbReference>
<dbReference type="AlphaFoldDB" id="A0A897NQ35"/>
<organism evidence="2 3">
    <name type="scientific">Halapricum desulfuricans</name>
    <dbReference type="NCBI Taxonomy" id="2841257"/>
    <lineage>
        <taxon>Archaea</taxon>
        <taxon>Methanobacteriati</taxon>
        <taxon>Methanobacteriota</taxon>
        <taxon>Stenosarchaea group</taxon>
        <taxon>Halobacteria</taxon>
        <taxon>Halobacteriales</taxon>
        <taxon>Haloarculaceae</taxon>
        <taxon>Halapricum</taxon>
    </lineage>
</organism>
<dbReference type="PROSITE" id="PS51747">
    <property type="entry name" value="CYT_DCMP_DEAMINASES_2"/>
    <property type="match status" value="1"/>
</dbReference>
<gene>
    <name evidence="2" type="primary">tadA</name>
    <name evidence="2" type="ORF">HSEST_0012</name>
</gene>
<accession>A0A897NQ35</accession>
<evidence type="ECO:0000259" key="1">
    <source>
        <dbReference type="PROSITE" id="PS51747"/>
    </source>
</evidence>
<dbReference type="EMBL" id="CP064791">
    <property type="protein sequence ID" value="QSG13575.1"/>
    <property type="molecule type" value="Genomic_DNA"/>
</dbReference>
<dbReference type="InterPro" id="IPR002125">
    <property type="entry name" value="CMP_dCMP_dom"/>
</dbReference>
<dbReference type="InterPro" id="IPR016193">
    <property type="entry name" value="Cytidine_deaminase-like"/>
</dbReference>
<keyword evidence="3" id="KW-1185">Reference proteome</keyword>
<dbReference type="GO" id="GO:0003824">
    <property type="term" value="F:catalytic activity"/>
    <property type="evidence" value="ECO:0007669"/>
    <property type="project" value="InterPro"/>
</dbReference>
<reference evidence="2 3" key="1">
    <citation type="submission" date="2020-11" db="EMBL/GenBank/DDBJ databases">
        <title>Carbohydrate-dependent, anaerobic sulfur respiration: A novel catabolism in halophilic archaea.</title>
        <authorList>
            <person name="Sorokin D.Y."/>
            <person name="Messina E."/>
            <person name="Smedile F."/>
            <person name="La Cono V."/>
            <person name="Hallsworth J.E."/>
            <person name="Yakimov M.M."/>
        </authorList>
    </citation>
    <scope>NUCLEOTIDE SEQUENCE [LARGE SCALE GENOMIC DNA]</scope>
    <source>
        <strain evidence="2 3">HSR-Est</strain>
    </source>
</reference>
<name>A0A897NQ35_9EURY</name>